<feature type="region of interest" description="Disordered" evidence="1">
    <location>
        <begin position="70"/>
        <end position="162"/>
    </location>
</feature>
<dbReference type="EMBL" id="BAABME010003831">
    <property type="protein sequence ID" value="GAA0160280.1"/>
    <property type="molecule type" value="Genomic_DNA"/>
</dbReference>
<organism evidence="2 3">
    <name type="scientific">Lithospermum erythrorhizon</name>
    <name type="common">Purple gromwell</name>
    <name type="synonym">Lithospermum officinale var. erythrorhizon</name>
    <dbReference type="NCBI Taxonomy" id="34254"/>
    <lineage>
        <taxon>Eukaryota</taxon>
        <taxon>Viridiplantae</taxon>
        <taxon>Streptophyta</taxon>
        <taxon>Embryophyta</taxon>
        <taxon>Tracheophyta</taxon>
        <taxon>Spermatophyta</taxon>
        <taxon>Magnoliopsida</taxon>
        <taxon>eudicotyledons</taxon>
        <taxon>Gunneridae</taxon>
        <taxon>Pentapetalae</taxon>
        <taxon>asterids</taxon>
        <taxon>lamiids</taxon>
        <taxon>Boraginales</taxon>
        <taxon>Boraginaceae</taxon>
        <taxon>Boraginoideae</taxon>
        <taxon>Lithospermeae</taxon>
        <taxon>Lithospermum</taxon>
    </lineage>
</organism>
<accession>A0AAV3QCD6</accession>
<feature type="compositionally biased region" description="Basic residues" evidence="1">
    <location>
        <begin position="76"/>
        <end position="86"/>
    </location>
</feature>
<sequence>MSETADVSEPSVTPSVNASKGKTAEPPLIPEKPINVNVSSGADVDVRESYVEDGDVFEPAVADTITKVIPEEVGPKKKFKKRKHKKSVDAGESFKLKKKLSKEEKAAKKARKAERRATRAAQEAADAEAEEDDVPEEVRPSVPQPDNEDILTTDDTKKPSSKVITISPKLMEGIHVADVPLAHVADKGASGSDTDGIA</sequence>
<proteinExistence type="predicted"/>
<reference evidence="2 3" key="1">
    <citation type="submission" date="2024-01" db="EMBL/GenBank/DDBJ databases">
        <title>The complete chloroplast genome sequence of Lithospermum erythrorhizon: insights into the phylogenetic relationship among Boraginaceae species and the maternal lineages of purple gromwells.</title>
        <authorList>
            <person name="Okada T."/>
            <person name="Watanabe K."/>
        </authorList>
    </citation>
    <scope>NUCLEOTIDE SEQUENCE [LARGE SCALE GENOMIC DNA]</scope>
</reference>
<dbReference type="AlphaFoldDB" id="A0AAV3QCD6"/>
<feature type="compositionally biased region" description="Polar residues" evidence="1">
    <location>
        <begin position="1"/>
        <end position="20"/>
    </location>
</feature>
<evidence type="ECO:0000256" key="1">
    <source>
        <dbReference type="SAM" id="MobiDB-lite"/>
    </source>
</evidence>
<gene>
    <name evidence="2" type="ORF">LIER_16867</name>
</gene>
<feature type="compositionally biased region" description="Basic and acidic residues" evidence="1">
    <location>
        <begin position="87"/>
        <end position="107"/>
    </location>
</feature>
<keyword evidence="3" id="KW-1185">Reference proteome</keyword>
<evidence type="ECO:0000313" key="3">
    <source>
        <dbReference type="Proteomes" id="UP001454036"/>
    </source>
</evidence>
<feature type="compositionally biased region" description="Acidic residues" evidence="1">
    <location>
        <begin position="125"/>
        <end position="135"/>
    </location>
</feature>
<protein>
    <submittedName>
        <fullName evidence="2">Uncharacterized protein</fullName>
    </submittedName>
</protein>
<evidence type="ECO:0000313" key="2">
    <source>
        <dbReference type="EMBL" id="GAA0160280.1"/>
    </source>
</evidence>
<name>A0AAV3QCD6_LITER</name>
<dbReference type="Proteomes" id="UP001454036">
    <property type="component" value="Unassembled WGS sequence"/>
</dbReference>
<feature type="region of interest" description="Disordered" evidence="1">
    <location>
        <begin position="1"/>
        <end position="36"/>
    </location>
</feature>
<comment type="caution">
    <text evidence="2">The sequence shown here is derived from an EMBL/GenBank/DDBJ whole genome shotgun (WGS) entry which is preliminary data.</text>
</comment>